<gene>
    <name evidence="1" type="ORF">CKJ66_28015</name>
</gene>
<reference evidence="1 2" key="1">
    <citation type="submission" date="2017-08" db="EMBL/GenBank/DDBJ databases">
        <title>Phylogenetic analysis of Mycobacterium avium complex whole genomes.</title>
        <authorList>
            <person name="Caverly L.J."/>
            <person name="Spilker T."/>
            <person name="Lipuma J."/>
        </authorList>
    </citation>
    <scope>NUCLEOTIDE SEQUENCE [LARGE SCALE GENOMIC DNA]</scope>
    <source>
        <strain evidence="1 2">FLAC0165</strain>
    </source>
</reference>
<comment type="caution">
    <text evidence="1">The sequence shown here is derived from an EMBL/GenBank/DDBJ whole genome shotgun (WGS) entry which is preliminary data.</text>
</comment>
<dbReference type="EMBL" id="NSFD01000063">
    <property type="protein sequence ID" value="PBA23544.1"/>
    <property type="molecule type" value="Genomic_DNA"/>
</dbReference>
<name>A0A2A2ZAR7_MYCAV</name>
<dbReference type="RefSeq" id="WP_095795357.1">
    <property type="nucleotide sequence ID" value="NZ_NSFD01000063.1"/>
</dbReference>
<proteinExistence type="predicted"/>
<accession>A0A2A2ZAR7</accession>
<evidence type="ECO:0000313" key="1">
    <source>
        <dbReference type="EMBL" id="PBA23544.1"/>
    </source>
</evidence>
<evidence type="ECO:0000313" key="2">
    <source>
        <dbReference type="Proteomes" id="UP000217768"/>
    </source>
</evidence>
<sequence>MGLSIHTGNADFTMSYRAFGELRRDLARLIGLKAALDGTVAWPKVDTSSIEQQPMLALVFLLNHRDSEGYLPSVRAAHTGTHAGDRPLAAGLSHCRPCETAASSRPTTA</sequence>
<organism evidence="1 2">
    <name type="scientific">Mycobacterium avium</name>
    <dbReference type="NCBI Taxonomy" id="1764"/>
    <lineage>
        <taxon>Bacteria</taxon>
        <taxon>Bacillati</taxon>
        <taxon>Actinomycetota</taxon>
        <taxon>Actinomycetes</taxon>
        <taxon>Mycobacteriales</taxon>
        <taxon>Mycobacteriaceae</taxon>
        <taxon>Mycobacterium</taxon>
        <taxon>Mycobacterium avium complex (MAC)</taxon>
    </lineage>
</organism>
<dbReference type="AlphaFoldDB" id="A0A2A2ZAR7"/>
<protein>
    <submittedName>
        <fullName evidence="1">Uncharacterized protein</fullName>
    </submittedName>
</protein>
<dbReference type="Proteomes" id="UP000217768">
    <property type="component" value="Unassembled WGS sequence"/>
</dbReference>